<dbReference type="Proteomes" id="UP001291653">
    <property type="component" value="Unassembled WGS sequence"/>
</dbReference>
<keyword evidence="2" id="KW-0808">Transferase</keyword>
<dbReference type="PANTHER" id="PTHR34180">
    <property type="entry name" value="PEPTIDASE C45"/>
    <property type="match status" value="1"/>
</dbReference>
<feature type="domain" description="Peptidase C45 hydrolase" evidence="1">
    <location>
        <begin position="128"/>
        <end position="374"/>
    </location>
</feature>
<proteinExistence type="predicted"/>
<dbReference type="PANTHER" id="PTHR34180:SF1">
    <property type="entry name" value="BETA-ALANYL-DOPAMINE_CARCININE HYDROLASE"/>
    <property type="match status" value="1"/>
</dbReference>
<sequence>MSTAPLVIRAHGGPRERGRYYGVAARERILLSLENYERVYAKFAGFTWAQATALAEDFVPVIAAWRPEYLEEMEGIALGAGVAFEDVLALNLRTEILFSGKAQAIAEATGVRTPAECTAFCDLRGPEPVVGQNWDWIPFSHDTVVVLEAVPDRGPRWVSVVEAGLLAKFGMNSSGVTLLTNALVTSHDVGAPGIPYHLMLRALLESESVGAAEEVLRSAERASSANYLLVGEGRGVDAETRPGGAGDIAWQRVERGGHLIHCNHFTSDPAEFGSFATDTADVTDVTDVTAVTDHGPRVMPDTLYRRERALALAELMPSPSVAGWHEVLSDHGNFPDAICCHPDEKQHELEQGSTVASVVMEPERRMMHLVLGHPCAVPRETYDYAEFFAAA</sequence>
<organism evidence="2 3">
    <name type="scientific">Streptomyces yaizuensis</name>
    <dbReference type="NCBI Taxonomy" id="2989713"/>
    <lineage>
        <taxon>Bacteria</taxon>
        <taxon>Bacillati</taxon>
        <taxon>Actinomycetota</taxon>
        <taxon>Actinomycetes</taxon>
        <taxon>Kitasatosporales</taxon>
        <taxon>Streptomycetaceae</taxon>
        <taxon>Streptomyces</taxon>
    </lineage>
</organism>
<dbReference type="EMBL" id="BSBI01000002">
    <property type="protein sequence ID" value="GLF93959.1"/>
    <property type="molecule type" value="Genomic_DNA"/>
</dbReference>
<evidence type="ECO:0000313" key="2">
    <source>
        <dbReference type="EMBL" id="GLF93959.1"/>
    </source>
</evidence>
<dbReference type="Gene3D" id="1.10.10.2120">
    <property type="match status" value="1"/>
</dbReference>
<comment type="caution">
    <text evidence="2">The sequence shown here is derived from an EMBL/GenBank/DDBJ whole genome shotgun (WGS) entry which is preliminary data.</text>
</comment>
<evidence type="ECO:0000259" key="1">
    <source>
        <dbReference type="Pfam" id="PF03417"/>
    </source>
</evidence>
<dbReference type="InterPro" id="IPR047801">
    <property type="entry name" value="Peptidase_C45"/>
</dbReference>
<accession>A0ABQ5NUB5</accession>
<name>A0ABQ5NUB5_9ACTN</name>
<dbReference type="RefSeq" id="WP_323446032.1">
    <property type="nucleotide sequence ID" value="NZ_BSBI01000002.1"/>
</dbReference>
<dbReference type="NCBIfam" id="NF040521">
    <property type="entry name" value="C45_proenzyme"/>
    <property type="match status" value="1"/>
</dbReference>
<evidence type="ECO:0000313" key="3">
    <source>
        <dbReference type="Proteomes" id="UP001291653"/>
    </source>
</evidence>
<reference evidence="2 3" key="1">
    <citation type="submission" date="2022-10" db="EMBL/GenBank/DDBJ databases">
        <title>Draft genome sequence of Streptomyces sp. YSPA8.</title>
        <authorList>
            <person name="Moriuchi R."/>
            <person name="Dohra H."/>
            <person name="Yamamura H."/>
            <person name="Kodani S."/>
        </authorList>
    </citation>
    <scope>NUCLEOTIDE SEQUENCE [LARGE SCALE GENOMIC DNA]</scope>
    <source>
        <strain evidence="2 3">YSPA8</strain>
    </source>
</reference>
<keyword evidence="2" id="KW-0012">Acyltransferase</keyword>
<dbReference type="Pfam" id="PF03417">
    <property type="entry name" value="AAT"/>
    <property type="match status" value="1"/>
</dbReference>
<dbReference type="GO" id="GO:0016746">
    <property type="term" value="F:acyltransferase activity"/>
    <property type="evidence" value="ECO:0007669"/>
    <property type="project" value="UniProtKB-KW"/>
</dbReference>
<keyword evidence="3" id="KW-1185">Reference proteome</keyword>
<dbReference type="InterPro" id="IPR005079">
    <property type="entry name" value="Peptidase_C45_hydrolase"/>
</dbReference>
<dbReference type="Gene3D" id="3.60.60.10">
    <property type="entry name" value="Penicillin V Acylase, Chain A"/>
    <property type="match status" value="1"/>
</dbReference>
<protein>
    <submittedName>
        <fullName evidence="2">C45 family autoproteolytic acyltransferase/hydolase</fullName>
    </submittedName>
</protein>
<gene>
    <name evidence="2" type="ORF">SYYSPA8_06700</name>
</gene>
<dbReference type="InterPro" id="IPR047794">
    <property type="entry name" value="C45_proenzyme-like"/>
</dbReference>